<dbReference type="PANTHER" id="PTHR21666:SF290">
    <property type="entry name" value="PEPTIDASE M23 DOMAIN PROTEIN"/>
    <property type="match status" value="1"/>
</dbReference>
<dbReference type="InterPro" id="IPR036779">
    <property type="entry name" value="LysM_dom_sf"/>
</dbReference>
<dbReference type="SMART" id="SM00257">
    <property type="entry name" value="LysM"/>
    <property type="match status" value="1"/>
</dbReference>
<dbReference type="InterPro" id="IPR050570">
    <property type="entry name" value="Cell_wall_metabolism_enzyme"/>
</dbReference>
<evidence type="ECO:0000313" key="3">
    <source>
        <dbReference type="Proteomes" id="UP000218418"/>
    </source>
</evidence>
<dbReference type="OrthoDB" id="507840at2"/>
<reference evidence="2 3" key="1">
    <citation type="submission" date="2017-06" db="EMBL/GenBank/DDBJ databases">
        <title>Genome sequencing of cyanobaciteial culture collection at National Institute for Environmental Studies (NIES).</title>
        <authorList>
            <person name="Hirose Y."/>
            <person name="Shimura Y."/>
            <person name="Fujisawa T."/>
            <person name="Nakamura Y."/>
            <person name="Kawachi M."/>
        </authorList>
    </citation>
    <scope>NUCLEOTIDE SEQUENCE [LARGE SCALE GENOMIC DNA]</scope>
    <source>
        <strain evidence="2 3">NIES-267</strain>
    </source>
</reference>
<dbReference type="InterPro" id="IPR018392">
    <property type="entry name" value="LysM"/>
</dbReference>
<organism evidence="2 3">
    <name type="scientific">Calothrix parasitica NIES-267</name>
    <dbReference type="NCBI Taxonomy" id="1973488"/>
    <lineage>
        <taxon>Bacteria</taxon>
        <taxon>Bacillati</taxon>
        <taxon>Cyanobacteriota</taxon>
        <taxon>Cyanophyceae</taxon>
        <taxon>Nostocales</taxon>
        <taxon>Calotrichaceae</taxon>
        <taxon>Calothrix</taxon>
    </lineage>
</organism>
<proteinExistence type="predicted"/>
<dbReference type="InterPro" id="IPR016047">
    <property type="entry name" value="M23ase_b-sheet_dom"/>
</dbReference>
<dbReference type="Proteomes" id="UP000218418">
    <property type="component" value="Chromosome"/>
</dbReference>
<dbReference type="Gene3D" id="3.10.350.10">
    <property type="entry name" value="LysM domain"/>
    <property type="match status" value="1"/>
</dbReference>
<dbReference type="PROSITE" id="PS51782">
    <property type="entry name" value="LYSM"/>
    <property type="match status" value="1"/>
</dbReference>
<feature type="domain" description="LysM" evidence="1">
    <location>
        <begin position="45"/>
        <end position="89"/>
    </location>
</feature>
<dbReference type="SUPFAM" id="SSF51261">
    <property type="entry name" value="Duplicated hybrid motif"/>
    <property type="match status" value="1"/>
</dbReference>
<sequence length="302" mass="32822">MSFRYCSVLFCGLTGILGLISVYPESVWAKPEEVNCPTPALERFVRHQVAPEETLKTIGQNYGITPETIIRMNPTIRNGKVTVGRNLIIPPYDGIVVNVPKGQTFRQIAAKHKIRADALFEVNGCQENPRVVFVPKIKKSQNSTQTAAEANALDTINSTKLDGYPLPENTAVAFPYGWQINPDNGDVFFHSGIDLSAQPGTSVQAIAEGVVVLAQEQGSYGNLVIINHNDGIQSRYAHLEDIKVSAGEKVNKGDLVGSVGTTGQPTLKKPHLHFEIRSSSSLGWVAKDPKEYLGRGGSGETR</sequence>
<dbReference type="Pfam" id="PF01476">
    <property type="entry name" value="LysM"/>
    <property type="match status" value="2"/>
</dbReference>
<dbReference type="GO" id="GO:0004222">
    <property type="term" value="F:metalloendopeptidase activity"/>
    <property type="evidence" value="ECO:0007669"/>
    <property type="project" value="TreeGrafter"/>
</dbReference>
<keyword evidence="3" id="KW-1185">Reference proteome</keyword>
<accession>A0A1Z4LS80</accession>
<dbReference type="AlphaFoldDB" id="A0A1Z4LS80"/>
<dbReference type="PANTHER" id="PTHR21666">
    <property type="entry name" value="PEPTIDASE-RELATED"/>
    <property type="match status" value="1"/>
</dbReference>
<dbReference type="CDD" id="cd12797">
    <property type="entry name" value="M23_peptidase"/>
    <property type="match status" value="1"/>
</dbReference>
<dbReference type="CDD" id="cd00118">
    <property type="entry name" value="LysM"/>
    <property type="match status" value="1"/>
</dbReference>
<name>A0A1Z4LS80_9CYAN</name>
<dbReference type="EMBL" id="AP018227">
    <property type="protein sequence ID" value="BAY84103.1"/>
    <property type="molecule type" value="Genomic_DNA"/>
</dbReference>
<dbReference type="InterPro" id="IPR011055">
    <property type="entry name" value="Dup_hybrid_motif"/>
</dbReference>
<dbReference type="Pfam" id="PF01551">
    <property type="entry name" value="Peptidase_M23"/>
    <property type="match status" value="1"/>
</dbReference>
<evidence type="ECO:0000259" key="1">
    <source>
        <dbReference type="PROSITE" id="PS51782"/>
    </source>
</evidence>
<protein>
    <submittedName>
        <fullName evidence="2">Peptidoglycan-binding LysM</fullName>
    </submittedName>
</protein>
<gene>
    <name evidence="2" type="ORF">NIES267_35990</name>
</gene>
<evidence type="ECO:0000313" key="2">
    <source>
        <dbReference type="EMBL" id="BAY84103.1"/>
    </source>
</evidence>
<dbReference type="SUPFAM" id="SSF54106">
    <property type="entry name" value="LysM domain"/>
    <property type="match status" value="1"/>
</dbReference>
<dbReference type="Gene3D" id="2.70.70.10">
    <property type="entry name" value="Glucose Permease (Domain IIA)"/>
    <property type="match status" value="1"/>
</dbReference>